<gene>
    <name evidence="3" type="ORF">QE152_g40223</name>
</gene>
<evidence type="ECO:0000313" key="3">
    <source>
        <dbReference type="EMBL" id="KAK9679179.1"/>
    </source>
</evidence>
<accession>A0AAW1HRN4</accession>
<dbReference type="EMBL" id="JASPKY010001074">
    <property type="protein sequence ID" value="KAK9679179.1"/>
    <property type="molecule type" value="Genomic_DNA"/>
</dbReference>
<sequence>MPSHPAKILLLLNAHTRYLDVINKARENNIYLICLPQHSSHKVQPLDVAVMGPLKTYYCQEIENWVRANPGRVVSPYKIAGLLGKAYLRTASLEISINGFRKCGIMPFDRSKFRGHDFSIHEKLETPREIENIIQRERPANDIDEATAENEPAAQKPKPKVTILQNISLNPNVKPSIKPIVNKENIKKIVDMFCRVLSLIVLLLIAQSAKRQDKE</sequence>
<evidence type="ECO:0000259" key="2">
    <source>
        <dbReference type="Pfam" id="PF03184"/>
    </source>
</evidence>
<keyword evidence="4" id="KW-1185">Reference proteome</keyword>
<proteinExistence type="predicted"/>
<keyword evidence="3" id="KW-0378">Hydrolase</keyword>
<dbReference type="GO" id="GO:0003676">
    <property type="term" value="F:nucleic acid binding"/>
    <property type="evidence" value="ECO:0007669"/>
    <property type="project" value="InterPro"/>
</dbReference>
<keyword evidence="3" id="KW-0540">Nuclease</keyword>
<name>A0AAW1HRN4_POPJA</name>
<evidence type="ECO:0000256" key="1">
    <source>
        <dbReference type="SAM" id="MobiDB-lite"/>
    </source>
</evidence>
<dbReference type="GO" id="GO:0004519">
    <property type="term" value="F:endonuclease activity"/>
    <property type="evidence" value="ECO:0007669"/>
    <property type="project" value="UniProtKB-KW"/>
</dbReference>
<dbReference type="AlphaFoldDB" id="A0AAW1HRN4"/>
<dbReference type="Pfam" id="PF03184">
    <property type="entry name" value="DDE_1"/>
    <property type="match status" value="1"/>
</dbReference>
<dbReference type="Proteomes" id="UP001458880">
    <property type="component" value="Unassembled WGS sequence"/>
</dbReference>
<feature type="region of interest" description="Disordered" evidence="1">
    <location>
        <begin position="138"/>
        <end position="158"/>
    </location>
</feature>
<keyword evidence="3" id="KW-0255">Endonuclease</keyword>
<organism evidence="3 4">
    <name type="scientific">Popillia japonica</name>
    <name type="common">Japanese beetle</name>
    <dbReference type="NCBI Taxonomy" id="7064"/>
    <lineage>
        <taxon>Eukaryota</taxon>
        <taxon>Metazoa</taxon>
        <taxon>Ecdysozoa</taxon>
        <taxon>Arthropoda</taxon>
        <taxon>Hexapoda</taxon>
        <taxon>Insecta</taxon>
        <taxon>Pterygota</taxon>
        <taxon>Neoptera</taxon>
        <taxon>Endopterygota</taxon>
        <taxon>Coleoptera</taxon>
        <taxon>Polyphaga</taxon>
        <taxon>Scarabaeiformia</taxon>
        <taxon>Scarabaeidae</taxon>
        <taxon>Rutelinae</taxon>
        <taxon>Popillia</taxon>
    </lineage>
</organism>
<dbReference type="InterPro" id="IPR004875">
    <property type="entry name" value="DDE_SF_endonuclease_dom"/>
</dbReference>
<comment type="caution">
    <text evidence="3">The sequence shown here is derived from an EMBL/GenBank/DDBJ whole genome shotgun (WGS) entry which is preliminary data.</text>
</comment>
<protein>
    <submittedName>
        <fullName evidence="3">DDE superfamily endonuclease</fullName>
    </submittedName>
</protein>
<feature type="domain" description="DDE-1" evidence="2">
    <location>
        <begin position="5"/>
        <end position="78"/>
    </location>
</feature>
<evidence type="ECO:0000313" key="4">
    <source>
        <dbReference type="Proteomes" id="UP001458880"/>
    </source>
</evidence>
<reference evidence="3 4" key="1">
    <citation type="journal article" date="2024" name="BMC Genomics">
        <title>De novo assembly and annotation of Popillia japonica's genome with initial clues to its potential as an invasive pest.</title>
        <authorList>
            <person name="Cucini C."/>
            <person name="Boschi S."/>
            <person name="Funari R."/>
            <person name="Cardaioli E."/>
            <person name="Iannotti N."/>
            <person name="Marturano G."/>
            <person name="Paoli F."/>
            <person name="Bruttini M."/>
            <person name="Carapelli A."/>
            <person name="Frati F."/>
            <person name="Nardi F."/>
        </authorList>
    </citation>
    <scope>NUCLEOTIDE SEQUENCE [LARGE SCALE GENOMIC DNA]</scope>
    <source>
        <strain evidence="3">DMR45628</strain>
    </source>
</reference>